<feature type="domain" description="DUF4124" evidence="2">
    <location>
        <begin position="9"/>
        <end position="45"/>
    </location>
</feature>
<accession>A0ABU9YZD7</accession>
<dbReference type="Proteomes" id="UP001410394">
    <property type="component" value="Unassembled WGS sequence"/>
</dbReference>
<dbReference type="Pfam" id="PF13511">
    <property type="entry name" value="DUF4124"/>
    <property type="match status" value="1"/>
</dbReference>
<name>A0ABU9YZD7_9RHOO</name>
<evidence type="ECO:0000313" key="4">
    <source>
        <dbReference type="Proteomes" id="UP001410394"/>
    </source>
</evidence>
<gene>
    <name evidence="3" type="ORF">ABDB84_10225</name>
</gene>
<proteinExistence type="predicted"/>
<dbReference type="SUPFAM" id="SSF52833">
    <property type="entry name" value="Thioredoxin-like"/>
    <property type="match status" value="1"/>
</dbReference>
<comment type="caution">
    <text evidence="3">The sequence shown here is derived from an EMBL/GenBank/DDBJ whole genome shotgun (WGS) entry which is preliminary data.</text>
</comment>
<dbReference type="InterPro" id="IPR025392">
    <property type="entry name" value="DUF4124"/>
</dbReference>
<keyword evidence="1" id="KW-0732">Signal</keyword>
<dbReference type="RefSeq" id="WP_345919626.1">
    <property type="nucleotide sequence ID" value="NZ_JBDIVE010000004.1"/>
</dbReference>
<dbReference type="InterPro" id="IPR036249">
    <property type="entry name" value="Thioredoxin-like_sf"/>
</dbReference>
<sequence length="151" mass="16396">MKALVCLIACALLASASAQEVFRWTDKNGKVHYGDQPPPEADAKAANLVKNRVSADGESFETRRAAQMAPLTLYTGADCKELCTQARDFLKKRKLPYSEQSITTPEQLAAFSRQSGQQTPQVPTLQVGTRYIEGFAPGSWGSAIDVAGYPK</sequence>
<keyword evidence="4" id="KW-1185">Reference proteome</keyword>
<reference evidence="3 4" key="1">
    <citation type="journal article" date="2018" name="Int. J. Syst. Evol. Microbiol.">
        <title>Uliginosibacterium sediminicola sp. nov., isolated from freshwater sediment.</title>
        <authorList>
            <person name="Hwang W.M."/>
            <person name="Kim S.M."/>
            <person name="Kang K."/>
            <person name="Ahn T.Y."/>
        </authorList>
    </citation>
    <scope>NUCLEOTIDE SEQUENCE [LARGE SCALE GENOMIC DNA]</scope>
    <source>
        <strain evidence="3 4">M1-21</strain>
    </source>
</reference>
<dbReference type="EMBL" id="JBDIVE010000004">
    <property type="protein sequence ID" value="MEN3068857.1"/>
    <property type="molecule type" value="Genomic_DNA"/>
</dbReference>
<evidence type="ECO:0000256" key="1">
    <source>
        <dbReference type="SAM" id="SignalP"/>
    </source>
</evidence>
<evidence type="ECO:0000259" key="2">
    <source>
        <dbReference type="Pfam" id="PF13511"/>
    </source>
</evidence>
<feature type="chain" id="PRO_5045689399" evidence="1">
    <location>
        <begin position="19"/>
        <end position="151"/>
    </location>
</feature>
<dbReference type="CDD" id="cd02976">
    <property type="entry name" value="NrdH"/>
    <property type="match status" value="1"/>
</dbReference>
<feature type="signal peptide" evidence="1">
    <location>
        <begin position="1"/>
        <end position="18"/>
    </location>
</feature>
<protein>
    <submittedName>
        <fullName evidence="3">Glutaredoxin family protein</fullName>
    </submittedName>
</protein>
<evidence type="ECO:0000313" key="3">
    <source>
        <dbReference type="EMBL" id="MEN3068857.1"/>
    </source>
</evidence>
<organism evidence="3 4">
    <name type="scientific">Uliginosibacterium sediminicola</name>
    <dbReference type="NCBI Taxonomy" id="2024550"/>
    <lineage>
        <taxon>Bacteria</taxon>
        <taxon>Pseudomonadati</taxon>
        <taxon>Pseudomonadota</taxon>
        <taxon>Betaproteobacteria</taxon>
        <taxon>Rhodocyclales</taxon>
        <taxon>Zoogloeaceae</taxon>
        <taxon>Uliginosibacterium</taxon>
    </lineage>
</organism>
<dbReference type="Gene3D" id="3.40.30.10">
    <property type="entry name" value="Glutaredoxin"/>
    <property type="match status" value="1"/>
</dbReference>